<dbReference type="AlphaFoldDB" id="A0AAW0V198"/>
<reference evidence="1 2" key="1">
    <citation type="submission" date="2023-03" db="EMBL/GenBank/DDBJ databases">
        <title>High-quality genome of Scylla paramamosain provides insights in environmental adaptation.</title>
        <authorList>
            <person name="Zhang L."/>
        </authorList>
    </citation>
    <scope>NUCLEOTIDE SEQUENCE [LARGE SCALE GENOMIC DNA]</scope>
    <source>
        <strain evidence="1">LZ_2023a</strain>
        <tissue evidence="1">Muscle</tissue>
    </source>
</reference>
<dbReference type="Proteomes" id="UP001487740">
    <property type="component" value="Unassembled WGS sequence"/>
</dbReference>
<name>A0AAW0V198_SCYPA</name>
<evidence type="ECO:0000313" key="1">
    <source>
        <dbReference type="EMBL" id="KAK8404640.1"/>
    </source>
</evidence>
<evidence type="ECO:0000313" key="2">
    <source>
        <dbReference type="Proteomes" id="UP001487740"/>
    </source>
</evidence>
<sequence>MLLVTARLQRVPGGGASCPSRRWRGANYLVSLCVAPSRVPGGGQRARGDLIVLPVISSLTEPFSVWCSAIGRRGSENTIQCRPAVTLRGCAGSPFLPQGCRFRFQVPGSIILAGSRSTQPGRHLPLISSVGGGWGRGQCRAGVTKQEITSLLLTTCSESSGRESRQRRDELRYAATLRRIKLRIARRPHPPHIYCTYTRNSSTRREEDEGEMLNVRASLRDLLADDTLPGSVAAAVLVAMAVSLKEEEGEEEQR</sequence>
<accession>A0AAW0V198</accession>
<proteinExistence type="predicted"/>
<dbReference type="EMBL" id="JARAKH010000004">
    <property type="protein sequence ID" value="KAK8404640.1"/>
    <property type="molecule type" value="Genomic_DNA"/>
</dbReference>
<organism evidence="1 2">
    <name type="scientific">Scylla paramamosain</name>
    <name type="common">Mud crab</name>
    <dbReference type="NCBI Taxonomy" id="85552"/>
    <lineage>
        <taxon>Eukaryota</taxon>
        <taxon>Metazoa</taxon>
        <taxon>Ecdysozoa</taxon>
        <taxon>Arthropoda</taxon>
        <taxon>Crustacea</taxon>
        <taxon>Multicrustacea</taxon>
        <taxon>Malacostraca</taxon>
        <taxon>Eumalacostraca</taxon>
        <taxon>Eucarida</taxon>
        <taxon>Decapoda</taxon>
        <taxon>Pleocyemata</taxon>
        <taxon>Brachyura</taxon>
        <taxon>Eubrachyura</taxon>
        <taxon>Portunoidea</taxon>
        <taxon>Portunidae</taxon>
        <taxon>Portuninae</taxon>
        <taxon>Scylla</taxon>
    </lineage>
</organism>
<keyword evidence="2" id="KW-1185">Reference proteome</keyword>
<protein>
    <submittedName>
        <fullName evidence="1">Uncharacterized protein</fullName>
    </submittedName>
</protein>
<gene>
    <name evidence="1" type="ORF">O3P69_007710</name>
</gene>
<comment type="caution">
    <text evidence="1">The sequence shown here is derived from an EMBL/GenBank/DDBJ whole genome shotgun (WGS) entry which is preliminary data.</text>
</comment>